<keyword evidence="5 7" id="KW-0472">Membrane</keyword>
<reference evidence="9 10" key="1">
    <citation type="submission" date="2024-05" db="EMBL/GenBank/DDBJ databases">
        <authorList>
            <person name="Wallberg A."/>
        </authorList>
    </citation>
    <scope>NUCLEOTIDE SEQUENCE [LARGE SCALE GENOMIC DNA]</scope>
</reference>
<dbReference type="Gene3D" id="1.20.1740.10">
    <property type="entry name" value="Amino acid/polyamine transporter I"/>
    <property type="match status" value="1"/>
</dbReference>
<feature type="transmembrane region" description="Helical" evidence="7">
    <location>
        <begin position="158"/>
        <end position="177"/>
    </location>
</feature>
<evidence type="ECO:0000259" key="8">
    <source>
        <dbReference type="Pfam" id="PF01490"/>
    </source>
</evidence>
<dbReference type="Pfam" id="PF01490">
    <property type="entry name" value="Aa_trans"/>
    <property type="match status" value="1"/>
</dbReference>
<organism evidence="9 10">
    <name type="scientific">Meganyctiphanes norvegica</name>
    <name type="common">Northern krill</name>
    <name type="synonym">Thysanopoda norvegica</name>
    <dbReference type="NCBI Taxonomy" id="48144"/>
    <lineage>
        <taxon>Eukaryota</taxon>
        <taxon>Metazoa</taxon>
        <taxon>Ecdysozoa</taxon>
        <taxon>Arthropoda</taxon>
        <taxon>Crustacea</taxon>
        <taxon>Multicrustacea</taxon>
        <taxon>Malacostraca</taxon>
        <taxon>Eumalacostraca</taxon>
        <taxon>Eucarida</taxon>
        <taxon>Euphausiacea</taxon>
        <taxon>Euphausiidae</taxon>
        <taxon>Meganyctiphanes</taxon>
    </lineage>
</organism>
<evidence type="ECO:0000313" key="9">
    <source>
        <dbReference type="EMBL" id="CAL4076259.1"/>
    </source>
</evidence>
<keyword evidence="3 7" id="KW-0812">Transmembrane</keyword>
<feature type="transmembrane region" description="Helical" evidence="7">
    <location>
        <begin position="362"/>
        <end position="387"/>
    </location>
</feature>
<feature type="transmembrane region" description="Helical" evidence="7">
    <location>
        <begin position="219"/>
        <end position="239"/>
    </location>
</feature>
<dbReference type="GO" id="GO:0016020">
    <property type="term" value="C:membrane"/>
    <property type="evidence" value="ECO:0007669"/>
    <property type="project" value="UniProtKB-SubCell"/>
</dbReference>
<protein>
    <recommendedName>
        <fullName evidence="8">Amino acid transporter transmembrane domain-containing protein</fullName>
    </recommendedName>
</protein>
<evidence type="ECO:0000256" key="2">
    <source>
        <dbReference type="ARBA" id="ARBA00022448"/>
    </source>
</evidence>
<proteinExistence type="predicted"/>
<feature type="region of interest" description="Disordered" evidence="6">
    <location>
        <begin position="1"/>
        <end position="30"/>
    </location>
</feature>
<sequence length="464" mass="49878">MAERANTKSDSPSDALVLQDGSTSKTGGFQEPANVKGLSYPMAAFFLVAQMAGAGFLALPKAVSNAGWTGLFMLGLFAASVAFSGTRLSRAWIMMMERWPQYRGDVRQPYMDMAERALGPHGRRLSYFGVFVTLGGGTTVYIILIAQFIRNSIPDNTLSTCALVIIVAVCLTPMTWAGTPKDFWQPTVLAVISTVVAVVVIIIQILVDRESYPPPYYTTPTVGTFALGFGAIVFSFSGTSIFPTIQNDMNNKGDFWKSVLIGFVVIGSLYVPVAGVAYGIIGSAVKSNILLSVTQGWVVETAIALEVINLIGTFLVSFNPVALAFEDMLNIPNKFGWQRVALRSGMVVCEVMLCLAIPDFSLILNLVGGSATACATFVLPPLIYIKLHGMTGEWDPPIWNLPVYEKAYLYAIAGVGVIGGIAATISATWAIIEQSFTQSCFTMFNLDLVLNATEVVVTNTTAVL</sequence>
<evidence type="ECO:0000256" key="6">
    <source>
        <dbReference type="SAM" id="MobiDB-lite"/>
    </source>
</evidence>
<name>A0AAV2QC13_MEGNR</name>
<keyword evidence="2" id="KW-0813">Transport</keyword>
<feature type="transmembrane region" description="Helical" evidence="7">
    <location>
        <begin position="38"/>
        <end position="59"/>
    </location>
</feature>
<feature type="transmembrane region" description="Helical" evidence="7">
    <location>
        <begin position="183"/>
        <end position="207"/>
    </location>
</feature>
<evidence type="ECO:0000256" key="7">
    <source>
        <dbReference type="SAM" id="Phobius"/>
    </source>
</evidence>
<comment type="caution">
    <text evidence="9">The sequence shown here is derived from an EMBL/GenBank/DDBJ whole genome shotgun (WGS) entry which is preliminary data.</text>
</comment>
<evidence type="ECO:0000313" key="10">
    <source>
        <dbReference type="Proteomes" id="UP001497623"/>
    </source>
</evidence>
<feature type="transmembrane region" description="Helical" evidence="7">
    <location>
        <begin position="259"/>
        <end position="285"/>
    </location>
</feature>
<dbReference type="AlphaFoldDB" id="A0AAV2QC13"/>
<dbReference type="EMBL" id="CAXKWB010005014">
    <property type="protein sequence ID" value="CAL4076259.1"/>
    <property type="molecule type" value="Genomic_DNA"/>
</dbReference>
<feature type="transmembrane region" description="Helical" evidence="7">
    <location>
        <begin position="125"/>
        <end position="146"/>
    </location>
</feature>
<accession>A0AAV2QC13</accession>
<evidence type="ECO:0000256" key="1">
    <source>
        <dbReference type="ARBA" id="ARBA00004370"/>
    </source>
</evidence>
<feature type="transmembrane region" description="Helical" evidence="7">
    <location>
        <begin position="407"/>
        <end position="432"/>
    </location>
</feature>
<evidence type="ECO:0000256" key="4">
    <source>
        <dbReference type="ARBA" id="ARBA00022989"/>
    </source>
</evidence>
<feature type="domain" description="Amino acid transporter transmembrane" evidence="8">
    <location>
        <begin position="38"/>
        <end position="425"/>
    </location>
</feature>
<dbReference type="InterPro" id="IPR013057">
    <property type="entry name" value="AA_transpt_TM"/>
</dbReference>
<feature type="transmembrane region" description="Helical" evidence="7">
    <location>
        <begin position="297"/>
        <end position="316"/>
    </location>
</feature>
<evidence type="ECO:0000256" key="5">
    <source>
        <dbReference type="ARBA" id="ARBA00023136"/>
    </source>
</evidence>
<dbReference type="Proteomes" id="UP001497623">
    <property type="component" value="Unassembled WGS sequence"/>
</dbReference>
<dbReference type="PANTHER" id="PTHR48017">
    <property type="entry name" value="OS05G0424000 PROTEIN-RELATED"/>
    <property type="match status" value="1"/>
</dbReference>
<comment type="subcellular location">
    <subcellularLocation>
        <location evidence="1">Membrane</location>
    </subcellularLocation>
</comment>
<feature type="transmembrane region" description="Helical" evidence="7">
    <location>
        <begin position="71"/>
        <end position="93"/>
    </location>
</feature>
<keyword evidence="4 7" id="KW-1133">Transmembrane helix</keyword>
<keyword evidence="10" id="KW-1185">Reference proteome</keyword>
<gene>
    <name evidence="9" type="ORF">MNOR_LOCUS10094</name>
</gene>
<evidence type="ECO:0000256" key="3">
    <source>
        <dbReference type="ARBA" id="ARBA00022692"/>
    </source>
</evidence>